<dbReference type="EMBL" id="DS113399">
    <property type="protein sequence ID" value="EAY07464.1"/>
    <property type="molecule type" value="Genomic_DNA"/>
</dbReference>
<keyword evidence="2" id="KW-1185">Reference proteome</keyword>
<dbReference type="KEGG" id="tva:4765355"/>
<evidence type="ECO:0000313" key="2">
    <source>
        <dbReference type="Proteomes" id="UP000001542"/>
    </source>
</evidence>
<dbReference type="InParanoid" id="A2EIN7"/>
<gene>
    <name evidence="1" type="ORF">TVAG_499500</name>
</gene>
<accession>A2EIN7</accession>
<dbReference type="AlphaFoldDB" id="A2EIN7"/>
<dbReference type="Proteomes" id="UP000001542">
    <property type="component" value="Unassembled WGS sequence"/>
</dbReference>
<dbReference type="VEuPathDB" id="TrichDB:TVAGG3_0960080"/>
<name>A2EIN7_TRIV3</name>
<dbReference type="SMR" id="A2EIN7"/>
<dbReference type="VEuPathDB" id="TrichDB:TVAG_499500"/>
<evidence type="ECO:0000313" key="1">
    <source>
        <dbReference type="EMBL" id="EAY07464.1"/>
    </source>
</evidence>
<evidence type="ECO:0008006" key="3">
    <source>
        <dbReference type="Google" id="ProtNLM"/>
    </source>
</evidence>
<protein>
    <recommendedName>
        <fullName evidence="3">BTB domain-containing protein</fullName>
    </recommendedName>
</protein>
<reference evidence="1" key="2">
    <citation type="journal article" date="2007" name="Science">
        <title>Draft genome sequence of the sexually transmitted pathogen Trichomonas vaginalis.</title>
        <authorList>
            <person name="Carlton J.M."/>
            <person name="Hirt R.P."/>
            <person name="Silva J.C."/>
            <person name="Delcher A.L."/>
            <person name="Schatz M."/>
            <person name="Zhao Q."/>
            <person name="Wortman J.R."/>
            <person name="Bidwell S.L."/>
            <person name="Alsmark U.C.M."/>
            <person name="Besteiro S."/>
            <person name="Sicheritz-Ponten T."/>
            <person name="Noel C.J."/>
            <person name="Dacks J.B."/>
            <person name="Foster P.G."/>
            <person name="Simillion C."/>
            <person name="Van de Peer Y."/>
            <person name="Miranda-Saavedra D."/>
            <person name="Barton G.J."/>
            <person name="Westrop G.D."/>
            <person name="Mueller S."/>
            <person name="Dessi D."/>
            <person name="Fiori P.L."/>
            <person name="Ren Q."/>
            <person name="Paulsen I."/>
            <person name="Zhang H."/>
            <person name="Bastida-Corcuera F.D."/>
            <person name="Simoes-Barbosa A."/>
            <person name="Brown M.T."/>
            <person name="Hayes R.D."/>
            <person name="Mukherjee M."/>
            <person name="Okumura C.Y."/>
            <person name="Schneider R."/>
            <person name="Smith A.J."/>
            <person name="Vanacova S."/>
            <person name="Villalvazo M."/>
            <person name="Haas B.J."/>
            <person name="Pertea M."/>
            <person name="Feldblyum T.V."/>
            <person name="Utterback T.R."/>
            <person name="Shu C.L."/>
            <person name="Osoegawa K."/>
            <person name="de Jong P.J."/>
            <person name="Hrdy I."/>
            <person name="Horvathova L."/>
            <person name="Zubacova Z."/>
            <person name="Dolezal P."/>
            <person name="Malik S.B."/>
            <person name="Logsdon J.M. Jr."/>
            <person name="Henze K."/>
            <person name="Gupta A."/>
            <person name="Wang C.C."/>
            <person name="Dunne R.L."/>
            <person name="Upcroft J.A."/>
            <person name="Upcroft P."/>
            <person name="White O."/>
            <person name="Salzberg S.L."/>
            <person name="Tang P."/>
            <person name="Chiu C.-H."/>
            <person name="Lee Y.-S."/>
            <person name="Embley T.M."/>
            <person name="Coombs G.H."/>
            <person name="Mottram J.C."/>
            <person name="Tachezy J."/>
            <person name="Fraser-Liggett C.M."/>
            <person name="Johnson P.J."/>
        </authorList>
    </citation>
    <scope>NUCLEOTIDE SEQUENCE [LARGE SCALE GENOMIC DNA]</scope>
    <source>
        <strain evidence="1">G3</strain>
    </source>
</reference>
<sequence>MVLKLCNELTRVGILTECGPLNIMINGRTIKTKKSSAVCFSDLIKEKCIINKIMISYETNLILRCEDSIDIVSKFLETGKLEFQEDEDHFHDIFEIGKHFKNQILIQVYSDYVKLDKSITLENVFKKYEISVLENDKATENECIEFISSHLYCLDCNDIIEYFAKNDYEFCERILKSKQLKIENEDKLSLLLLEICKRNNSLFDLFRYIKLSFCSRDIYDEIYNFSIEHSFESVLLAIYNETLKNYHSNIREKIEISNQPISSFEKHLIKNIFAISNQYNASFEKPLIKNKISMSTNSIWNY</sequence>
<proteinExistence type="predicted"/>
<organism evidence="1 2">
    <name type="scientific">Trichomonas vaginalis (strain ATCC PRA-98 / G3)</name>
    <dbReference type="NCBI Taxonomy" id="412133"/>
    <lineage>
        <taxon>Eukaryota</taxon>
        <taxon>Metamonada</taxon>
        <taxon>Parabasalia</taxon>
        <taxon>Trichomonadida</taxon>
        <taxon>Trichomonadidae</taxon>
        <taxon>Trichomonas</taxon>
    </lineage>
</organism>
<reference evidence="1" key="1">
    <citation type="submission" date="2006-10" db="EMBL/GenBank/DDBJ databases">
        <authorList>
            <person name="Amadeo P."/>
            <person name="Zhao Q."/>
            <person name="Wortman J."/>
            <person name="Fraser-Liggett C."/>
            <person name="Carlton J."/>
        </authorList>
    </citation>
    <scope>NUCLEOTIDE SEQUENCE</scope>
    <source>
        <strain evidence="1">G3</strain>
    </source>
</reference>
<dbReference type="RefSeq" id="XP_001319687.1">
    <property type="nucleotide sequence ID" value="XM_001319652.1"/>
</dbReference>